<feature type="region of interest" description="Disordered" evidence="1">
    <location>
        <begin position="34"/>
        <end position="62"/>
    </location>
</feature>
<dbReference type="AlphaFoldDB" id="A0A4Z1IGX5"/>
<evidence type="ECO:0000256" key="1">
    <source>
        <dbReference type="SAM" id="MobiDB-lite"/>
    </source>
</evidence>
<reference evidence="2 3" key="1">
    <citation type="submission" date="2017-12" db="EMBL/GenBank/DDBJ databases">
        <title>Comparative genomics of Botrytis spp.</title>
        <authorList>
            <person name="Valero-Jimenez C.A."/>
            <person name="Tapia P."/>
            <person name="Veloso J."/>
            <person name="Silva-Moreno E."/>
            <person name="Staats M."/>
            <person name="Valdes J.H."/>
            <person name="Van Kan J.A.L."/>
        </authorList>
    </citation>
    <scope>NUCLEOTIDE SEQUENCE [LARGE SCALE GENOMIC DNA]</scope>
    <source>
        <strain evidence="2 3">MUCL2120</strain>
    </source>
</reference>
<name>A0A4Z1IGX5_9HELO</name>
<comment type="caution">
    <text evidence="2">The sequence shown here is derived from an EMBL/GenBank/DDBJ whole genome shotgun (WGS) entry which is preliminary data.</text>
</comment>
<protein>
    <submittedName>
        <fullName evidence="2">Uncharacterized protein</fullName>
    </submittedName>
</protein>
<organism evidence="2 3">
    <name type="scientific">Botryotinia narcissicola</name>
    <dbReference type="NCBI Taxonomy" id="278944"/>
    <lineage>
        <taxon>Eukaryota</taxon>
        <taxon>Fungi</taxon>
        <taxon>Dikarya</taxon>
        <taxon>Ascomycota</taxon>
        <taxon>Pezizomycotina</taxon>
        <taxon>Leotiomycetes</taxon>
        <taxon>Helotiales</taxon>
        <taxon>Sclerotiniaceae</taxon>
        <taxon>Botryotinia</taxon>
    </lineage>
</organism>
<sequence length="234" mass="26009">MTIPVNSSMMQRCEEIRALLAFERPCHDLYTKFPYDSGDEDEDDAKTQKRQLYSNSDTKPEKNSFLRLTEALPVPSPQAKPIKITHLSSGDPETEKETINTRLHTTLTQSSLPIHTFQSSFNSELSLLTSRYAGCSLHSARRNNGENFPLLVDTYELIGDTLSLCAFFLTFPNLECEGMEFAEVLKNGFWCALPHHFLLSPAPTLFSASPFPHAPPLPSHGITGSRDPAYAGSG</sequence>
<gene>
    <name evidence="2" type="ORF">BOTNAR_0138g00160</name>
</gene>
<dbReference type="Proteomes" id="UP000297452">
    <property type="component" value="Unassembled WGS sequence"/>
</dbReference>
<proteinExistence type="predicted"/>
<accession>A0A4Z1IGX5</accession>
<evidence type="ECO:0000313" key="2">
    <source>
        <dbReference type="EMBL" id="TGO60889.1"/>
    </source>
</evidence>
<dbReference type="OrthoDB" id="3553781at2759"/>
<keyword evidence="3" id="KW-1185">Reference proteome</keyword>
<evidence type="ECO:0000313" key="3">
    <source>
        <dbReference type="Proteomes" id="UP000297452"/>
    </source>
</evidence>
<dbReference type="EMBL" id="PQXJ01000138">
    <property type="protein sequence ID" value="TGO60889.1"/>
    <property type="molecule type" value="Genomic_DNA"/>
</dbReference>